<dbReference type="GeneID" id="42775470"/>
<evidence type="ECO:0000256" key="3">
    <source>
        <dbReference type="ARBA" id="ARBA00022944"/>
    </source>
</evidence>
<comment type="pathway">
    <text evidence="5">Cell wall biogenesis; teichoic acid biosynthesis.</text>
</comment>
<evidence type="ECO:0000313" key="7">
    <source>
        <dbReference type="Proteomes" id="UP000092714"/>
    </source>
</evidence>
<dbReference type="NCBIfam" id="TIGR00696">
    <property type="entry name" value="wecG_tagA_cpsF"/>
    <property type="match status" value="1"/>
</dbReference>
<dbReference type="PANTHER" id="PTHR34136:SF1">
    <property type="entry name" value="UDP-N-ACETYL-D-MANNOSAMINURONIC ACID TRANSFERASE"/>
    <property type="match status" value="1"/>
</dbReference>
<name>A0A1B8RTC4_9CLOT</name>
<evidence type="ECO:0000256" key="1">
    <source>
        <dbReference type="ARBA" id="ARBA00022676"/>
    </source>
</evidence>
<dbReference type="GO" id="GO:0047244">
    <property type="term" value="F:N-acetylglucosaminyldiphosphoundecaprenol N-acetyl-beta-D-mannosaminyltransferase activity"/>
    <property type="evidence" value="ECO:0007669"/>
    <property type="project" value="UniProtKB-UniRule"/>
</dbReference>
<dbReference type="GO" id="GO:0019350">
    <property type="term" value="P:teichoic acid biosynthetic process"/>
    <property type="evidence" value="ECO:0007669"/>
    <property type="project" value="UniProtKB-UniRule"/>
</dbReference>
<keyword evidence="3 5" id="KW-0777">Teichoic acid biosynthesis</keyword>
<dbReference type="AlphaFoldDB" id="A0A1B8RTC4"/>
<comment type="catalytic activity">
    <reaction evidence="5">
        <text>UDP-N-acetyl-alpha-D-mannosamine + N-acetyl-alpha-D-glucosaminyl-di-trans,octa-cis-undecaprenyl diphosphate = N-acetyl-beta-D-mannosaminyl-(1-&gt;4)-N-acetyl-alpha-D-glucosaminyl di-trans,octa-cis-undecaprenyl diphosphate + UDP + H(+)</text>
        <dbReference type="Rhea" id="RHEA:16053"/>
        <dbReference type="ChEBI" id="CHEBI:15378"/>
        <dbReference type="ChEBI" id="CHEBI:58223"/>
        <dbReference type="ChEBI" id="CHEBI:62959"/>
        <dbReference type="ChEBI" id="CHEBI:68623"/>
        <dbReference type="ChEBI" id="CHEBI:132210"/>
        <dbReference type="EC" id="2.4.1.187"/>
    </reaction>
</comment>
<dbReference type="UniPathway" id="UPA00632"/>
<dbReference type="Proteomes" id="UP000092714">
    <property type="component" value="Unassembled WGS sequence"/>
</dbReference>
<dbReference type="RefSeq" id="WP_027097634.1">
    <property type="nucleotide sequence ID" value="NZ_CABHIH010000001.1"/>
</dbReference>
<keyword evidence="1 5" id="KW-0328">Glycosyltransferase</keyword>
<comment type="similarity">
    <text evidence="5">Belongs to the glycosyltransferase 26 family. TagA/TarA subfamily.</text>
</comment>
<evidence type="ECO:0000256" key="5">
    <source>
        <dbReference type="HAMAP-Rule" id="MF_02070"/>
    </source>
</evidence>
<dbReference type="Pfam" id="PF03808">
    <property type="entry name" value="Glyco_tran_WecG"/>
    <property type="match status" value="1"/>
</dbReference>
<dbReference type="HAMAP" id="MF_02070">
    <property type="entry name" value="TagA_TarA"/>
    <property type="match status" value="1"/>
</dbReference>
<keyword evidence="4 5" id="KW-0961">Cell wall biogenesis/degradation</keyword>
<evidence type="ECO:0000256" key="4">
    <source>
        <dbReference type="ARBA" id="ARBA00023316"/>
    </source>
</evidence>
<keyword evidence="2 5" id="KW-0808">Transferase</keyword>
<dbReference type="EMBL" id="MAPZ01000010">
    <property type="protein sequence ID" value="OBY12030.1"/>
    <property type="molecule type" value="Genomic_DNA"/>
</dbReference>
<evidence type="ECO:0000256" key="2">
    <source>
        <dbReference type="ARBA" id="ARBA00022679"/>
    </source>
</evidence>
<keyword evidence="7" id="KW-1185">Reference proteome</keyword>
<dbReference type="InterPro" id="IPR004629">
    <property type="entry name" value="WecG_TagA_CpsF"/>
</dbReference>
<comment type="function">
    <text evidence="5">Catalyzes the conversion of GlcNAc-PP-undecaprenol into ManNAc-GlcNAc-PP-undecaprenol, the first committed lipid intermediate in the de novo synthesis of teichoic acid.</text>
</comment>
<dbReference type="OrthoDB" id="9771846at2"/>
<evidence type="ECO:0000313" key="6">
    <source>
        <dbReference type="EMBL" id="OBY12030.1"/>
    </source>
</evidence>
<dbReference type="InterPro" id="IPR034714">
    <property type="entry name" value="TagA_TarA"/>
</dbReference>
<dbReference type="GO" id="GO:0071555">
    <property type="term" value="P:cell wall organization"/>
    <property type="evidence" value="ECO:0007669"/>
    <property type="project" value="UniProtKB-KW"/>
</dbReference>
<protein>
    <recommendedName>
        <fullName evidence="5">N-acetylglucosaminyldiphosphoundecaprenol N-acetyl-beta-D-mannosaminyltransferase</fullName>
        <ecNumber evidence="5">2.4.1.187</ecNumber>
    </recommendedName>
    <alternativeName>
        <fullName evidence="5">N-acetylmannosaminyltransferase</fullName>
    </alternativeName>
    <alternativeName>
        <fullName evidence="5">UDP-N-acetylmannosamine transferase</fullName>
    </alternativeName>
    <alternativeName>
        <fullName evidence="5">UDP-N-acetylmannosamine:N-acetylglucosaminyl pyrophosphorylundecaprenol N-acetylmannosaminyltransferase</fullName>
    </alternativeName>
</protein>
<organism evidence="6 7">
    <name type="scientific">Clostridium paraputrificum</name>
    <dbReference type="NCBI Taxonomy" id="29363"/>
    <lineage>
        <taxon>Bacteria</taxon>
        <taxon>Bacillati</taxon>
        <taxon>Bacillota</taxon>
        <taxon>Clostridia</taxon>
        <taxon>Eubacteriales</taxon>
        <taxon>Clostridiaceae</taxon>
        <taxon>Clostridium</taxon>
    </lineage>
</organism>
<reference evidence="6 7" key="1">
    <citation type="submission" date="2016-06" db="EMBL/GenBank/DDBJ databases">
        <authorList>
            <person name="Kjaerup R.B."/>
            <person name="Dalgaard T.S."/>
            <person name="Juul-Madsen H.R."/>
        </authorList>
    </citation>
    <scope>NUCLEOTIDE SEQUENCE [LARGE SCALE GENOMIC DNA]</scope>
    <source>
        <strain evidence="6 7">373-A1</strain>
    </source>
</reference>
<comment type="caution">
    <text evidence="6">The sequence shown here is derived from an EMBL/GenBank/DDBJ whole genome shotgun (WGS) entry which is preliminary data.</text>
</comment>
<dbReference type="EC" id="2.4.1.187" evidence="5"/>
<sequence length="235" mass="26913">MYTNILGYKVFNKNKSELLKKIENMDKVNIVSGNPEVLYSGLNNEMLNHSFNSEYSIIIPDGVGTVIASKIVKEPVEEKIAGIEIMHEMLHKCAKEGKGVYLLGAQEEVLQECRKNLEKTIEGLKIVGYHNGFFDLDNCKDIVDDIKKSNPWALFVAMGCPRQEKFIEEHMDELPCTFYMGVGGSFDVFAGNTTRAPKWMISLGLEWLHRVLKEPWRIKRLTSIPKFLWRVTIKK</sequence>
<gene>
    <name evidence="6" type="ORF">CP373A1_03650</name>
</gene>
<dbReference type="PANTHER" id="PTHR34136">
    <property type="match status" value="1"/>
</dbReference>
<dbReference type="CDD" id="cd06533">
    <property type="entry name" value="Glyco_transf_WecG_TagA"/>
    <property type="match status" value="1"/>
</dbReference>
<accession>A0A1B8RTC4</accession>
<dbReference type="eggNOG" id="COG1922">
    <property type="taxonomic scope" value="Bacteria"/>
</dbReference>
<proteinExistence type="inferred from homology"/>